<dbReference type="Pfam" id="PF25137">
    <property type="entry name" value="ADH_Fe_C"/>
    <property type="match status" value="1"/>
</dbReference>
<reference evidence="6 7" key="1">
    <citation type="submission" date="2019-11" db="EMBL/GenBank/DDBJ databases">
        <title>Draft genome sequences of five Paenibacillus species of dairy origin.</title>
        <authorList>
            <person name="Olajide A.M."/>
            <person name="Chen S."/>
            <person name="Lapointe G."/>
        </authorList>
    </citation>
    <scope>NUCLEOTIDE SEQUENCE [LARGE SCALE GENOMIC DNA]</scope>
    <source>
        <strain evidence="6 7">2CS3</strain>
    </source>
</reference>
<dbReference type="InterPro" id="IPR056798">
    <property type="entry name" value="ADH_Fe_C"/>
</dbReference>
<comment type="similarity">
    <text evidence="1">Belongs to the iron-containing alcohol dehydrogenase family.</text>
</comment>
<dbReference type="Pfam" id="PF00465">
    <property type="entry name" value="Fe-ADH"/>
    <property type="match status" value="1"/>
</dbReference>
<comment type="caution">
    <text evidence="6">The sequence shown here is derived from an EMBL/GenBank/DDBJ whole genome shotgun (WGS) entry which is preliminary data.</text>
</comment>
<dbReference type="PANTHER" id="PTHR11496:SF102">
    <property type="entry name" value="ALCOHOL DEHYDROGENASE 4"/>
    <property type="match status" value="1"/>
</dbReference>
<keyword evidence="2" id="KW-0560">Oxidoreductase</keyword>
<dbReference type="GO" id="GO:0004022">
    <property type="term" value="F:alcohol dehydrogenase (NAD+) activity"/>
    <property type="evidence" value="ECO:0007669"/>
    <property type="project" value="TreeGrafter"/>
</dbReference>
<proteinExistence type="inferred from homology"/>
<evidence type="ECO:0000259" key="4">
    <source>
        <dbReference type="Pfam" id="PF00465"/>
    </source>
</evidence>
<dbReference type="InterPro" id="IPR001670">
    <property type="entry name" value="ADH_Fe/GldA"/>
</dbReference>
<evidence type="ECO:0000313" key="7">
    <source>
        <dbReference type="Proteomes" id="UP000450917"/>
    </source>
</evidence>
<evidence type="ECO:0000256" key="3">
    <source>
        <dbReference type="ARBA" id="ARBA00023027"/>
    </source>
</evidence>
<keyword evidence="7" id="KW-1185">Reference proteome</keyword>
<feature type="domain" description="Fe-containing alcohol dehydrogenase-like C-terminal" evidence="5">
    <location>
        <begin position="165"/>
        <end position="348"/>
    </location>
</feature>
<dbReference type="GO" id="GO:0046872">
    <property type="term" value="F:metal ion binding"/>
    <property type="evidence" value="ECO:0007669"/>
    <property type="project" value="InterPro"/>
</dbReference>
<dbReference type="GO" id="GO:0018506">
    <property type="term" value="F:maleylacetate reductase activity"/>
    <property type="evidence" value="ECO:0007669"/>
    <property type="project" value="InterPro"/>
</dbReference>
<dbReference type="InterPro" id="IPR034786">
    <property type="entry name" value="MAR"/>
</dbReference>
<protein>
    <submittedName>
        <fullName evidence="6">Iron-containing alcohol dehydrogenase</fullName>
    </submittedName>
</protein>
<dbReference type="Gene3D" id="1.20.1090.10">
    <property type="entry name" value="Dehydroquinate synthase-like - alpha domain"/>
    <property type="match status" value="1"/>
</dbReference>
<evidence type="ECO:0000313" key="6">
    <source>
        <dbReference type="EMBL" id="MUG70045.1"/>
    </source>
</evidence>
<keyword evidence="3" id="KW-0520">NAD</keyword>
<dbReference type="Proteomes" id="UP000450917">
    <property type="component" value="Unassembled WGS sequence"/>
</dbReference>
<evidence type="ECO:0000259" key="5">
    <source>
        <dbReference type="Pfam" id="PF25137"/>
    </source>
</evidence>
<dbReference type="PANTHER" id="PTHR11496">
    <property type="entry name" value="ALCOHOL DEHYDROGENASE"/>
    <property type="match status" value="1"/>
</dbReference>
<dbReference type="Gene3D" id="3.40.50.1970">
    <property type="match status" value="1"/>
</dbReference>
<evidence type="ECO:0000256" key="1">
    <source>
        <dbReference type="ARBA" id="ARBA00007358"/>
    </source>
</evidence>
<dbReference type="AlphaFoldDB" id="A0A7X3CQW1"/>
<dbReference type="EMBL" id="WNZX01000003">
    <property type="protein sequence ID" value="MUG70045.1"/>
    <property type="molecule type" value="Genomic_DNA"/>
</dbReference>
<feature type="domain" description="Alcohol dehydrogenase iron-type/glycerol dehydrogenase GldA" evidence="4">
    <location>
        <begin position="10"/>
        <end position="152"/>
    </location>
</feature>
<gene>
    <name evidence="6" type="ORF">GNP93_05065</name>
</gene>
<dbReference type="InterPro" id="IPR039697">
    <property type="entry name" value="Alcohol_dehydrogenase_Fe"/>
</dbReference>
<dbReference type="RefSeq" id="WP_127606605.1">
    <property type="nucleotide sequence ID" value="NZ_JARTHJ010000105.1"/>
</dbReference>
<name>A0A7X3CQW1_9BACL</name>
<sequence>MKNFQFESLPGRVLFGAGTLTEVSAELQALGARKALVIATADLAELAREVGALLGDLCAGIHAQAVQHIPYETVTEALSRVQSLDVDSLVAVGGGSSIGLAKAIALETSLPILAIPTTYAGSEMTPIWGITQNGVKKTGKNLIVKPKSVIYDSKLTVTLPVRLSVTSGMNAIAHCAEGLYAENANPIISLLAEDGIRALRASLPQICSNPNDEDARSEAQYGTWLGGTVLGSVGMALHHKLCHVLGGSYNLPHAETHTVVLPYAIWYNAGHAPEAMKALARALGSDVSDVAGSIYDLLKSMDAPTSLAEIGMKEKDLDAAAKLATQNPYYNPRPIDEKSIRQLLEYAYNGQRPVKGKAL</sequence>
<organism evidence="6 7">
    <name type="scientific">Paenibacillus validus</name>
    <dbReference type="NCBI Taxonomy" id="44253"/>
    <lineage>
        <taxon>Bacteria</taxon>
        <taxon>Bacillati</taxon>
        <taxon>Bacillota</taxon>
        <taxon>Bacilli</taxon>
        <taxon>Bacillales</taxon>
        <taxon>Paenibacillaceae</taxon>
        <taxon>Paenibacillus</taxon>
    </lineage>
</organism>
<dbReference type="CDD" id="cd08177">
    <property type="entry name" value="MAR"/>
    <property type="match status" value="1"/>
</dbReference>
<dbReference type="SUPFAM" id="SSF56796">
    <property type="entry name" value="Dehydroquinate synthase-like"/>
    <property type="match status" value="1"/>
</dbReference>
<accession>A0A7X3CQW1</accession>
<evidence type="ECO:0000256" key="2">
    <source>
        <dbReference type="ARBA" id="ARBA00023002"/>
    </source>
</evidence>